<evidence type="ECO:0000313" key="2">
    <source>
        <dbReference type="Proteomes" id="UP000077927"/>
    </source>
</evidence>
<dbReference type="Proteomes" id="UP000077927">
    <property type="component" value="Chromosome 1"/>
</dbReference>
<protein>
    <submittedName>
        <fullName evidence="1">Uncharacterized protein</fullName>
    </submittedName>
</protein>
<name>A0AAC9BED6_9RALS</name>
<sequence length="41" mass="4564">MSLSPRAAALVVLRMLVAVFNATRADYARTPSVLIPWPPRR</sequence>
<evidence type="ECO:0000313" key="1">
    <source>
        <dbReference type="EMBL" id="ANH72608.1"/>
    </source>
</evidence>
<gene>
    <name evidence="1" type="ORF">ACS15_0669</name>
</gene>
<dbReference type="AlphaFoldDB" id="A0AAC9BED6"/>
<dbReference type="RefSeq" id="WP_021196681.1">
    <property type="nucleotide sequence ID" value="NZ_CP012605.1"/>
</dbReference>
<dbReference type="KEGG" id="rin:ACS15_0669"/>
<reference evidence="1 2" key="1">
    <citation type="submission" date="2015-09" db="EMBL/GenBank/DDBJ databases">
        <authorList>
            <person name="Xu Y."/>
            <person name="Nagy A."/>
            <person name="Liu N.T."/>
            <person name="Nou X."/>
        </authorList>
    </citation>
    <scope>NUCLEOTIDE SEQUENCE [LARGE SCALE GENOMIC DNA]</scope>
    <source>
        <strain evidence="1 2">FC1138</strain>
    </source>
</reference>
<accession>A0AAC9BED6</accession>
<organism evidence="1 2">
    <name type="scientific">Ralstonia insidiosa</name>
    <dbReference type="NCBI Taxonomy" id="190721"/>
    <lineage>
        <taxon>Bacteria</taxon>
        <taxon>Pseudomonadati</taxon>
        <taxon>Pseudomonadota</taxon>
        <taxon>Betaproteobacteria</taxon>
        <taxon>Burkholderiales</taxon>
        <taxon>Burkholderiaceae</taxon>
        <taxon>Ralstonia</taxon>
    </lineage>
</organism>
<proteinExistence type="predicted"/>
<dbReference type="EMBL" id="CP012605">
    <property type="protein sequence ID" value="ANH72608.1"/>
    <property type="molecule type" value="Genomic_DNA"/>
</dbReference>